<keyword evidence="1" id="KW-1133">Transmembrane helix</keyword>
<evidence type="ECO:0000313" key="2">
    <source>
        <dbReference type="EMBL" id="MEG9476559.1"/>
    </source>
</evidence>
<evidence type="ECO:0000256" key="1">
    <source>
        <dbReference type="SAM" id="Phobius"/>
    </source>
</evidence>
<protein>
    <submittedName>
        <fullName evidence="2">Uncharacterized protein</fullName>
    </submittedName>
</protein>
<keyword evidence="3" id="KW-1185">Reference proteome</keyword>
<dbReference type="Proteomes" id="UP001432017">
    <property type="component" value="Unassembled WGS sequence"/>
</dbReference>
<dbReference type="EMBL" id="JBAJJM010000015">
    <property type="protein sequence ID" value="MEG9476559.1"/>
    <property type="molecule type" value="Genomic_DNA"/>
</dbReference>
<dbReference type="RefSeq" id="WP_334254528.1">
    <property type="nucleotide sequence ID" value="NZ_JBAJJM010000015.1"/>
</dbReference>
<accession>A0ABU7ZH02</accession>
<comment type="caution">
    <text evidence="2">The sequence shown here is derived from an EMBL/GenBank/DDBJ whole genome shotgun (WGS) entry which is preliminary data.</text>
</comment>
<keyword evidence="1" id="KW-0472">Membrane</keyword>
<keyword evidence="1" id="KW-0812">Transmembrane</keyword>
<gene>
    <name evidence="2" type="ORF">V6W77_09815</name>
</gene>
<reference evidence="2" key="1">
    <citation type="submission" date="2023-12" db="EMBL/GenBank/DDBJ databases">
        <title>Mannheima indologenes sp. nov. proposed for Clade V organisms of Mannheimia.</title>
        <authorList>
            <person name="Christensen H."/>
        </authorList>
    </citation>
    <scope>NUCLEOTIDE SEQUENCE</scope>
    <source>
        <strain evidence="2">M14.4</strain>
    </source>
</reference>
<proteinExistence type="predicted"/>
<evidence type="ECO:0000313" key="3">
    <source>
        <dbReference type="Proteomes" id="UP001432017"/>
    </source>
</evidence>
<organism evidence="2 3">
    <name type="scientific">Mannheimia indoligenes</name>
    <dbReference type="NCBI Taxonomy" id="3103145"/>
    <lineage>
        <taxon>Bacteria</taxon>
        <taxon>Pseudomonadati</taxon>
        <taxon>Pseudomonadota</taxon>
        <taxon>Gammaproteobacteria</taxon>
        <taxon>Pasteurellales</taxon>
        <taxon>Pasteurellaceae</taxon>
        <taxon>Mannheimia</taxon>
    </lineage>
</organism>
<sequence length="84" mass="10239">MFELKILFYNVLIFCILIAGMYVYLKWQKKKRIEKMLNKMEASYLKYAPPNASELLKKRQAEYARKYPLKALKRKIISKIEWLF</sequence>
<name>A0ABU7ZH02_9PAST</name>
<feature type="transmembrane region" description="Helical" evidence="1">
    <location>
        <begin position="6"/>
        <end position="25"/>
    </location>
</feature>